<evidence type="ECO:0000259" key="3">
    <source>
        <dbReference type="Pfam" id="PF06985"/>
    </source>
</evidence>
<feature type="domain" description="Heterokaryon incompatibility" evidence="3">
    <location>
        <begin position="93"/>
        <end position="184"/>
    </location>
</feature>
<dbReference type="Pfam" id="PF13424">
    <property type="entry name" value="TPR_12"/>
    <property type="match status" value="4"/>
</dbReference>
<evidence type="ECO:0000256" key="1">
    <source>
        <dbReference type="SAM" id="MobiDB-lite"/>
    </source>
</evidence>
<evidence type="ECO:0000259" key="4">
    <source>
        <dbReference type="Pfam" id="PF25000"/>
    </source>
</evidence>
<dbReference type="Pfam" id="PF06985">
    <property type="entry name" value="HET"/>
    <property type="match status" value="1"/>
</dbReference>
<dbReference type="InterPro" id="IPR019734">
    <property type="entry name" value="TPR_rpt"/>
</dbReference>
<dbReference type="InterPro" id="IPR010730">
    <property type="entry name" value="HET"/>
</dbReference>
<feature type="domain" description="DUF7779" evidence="4">
    <location>
        <begin position="599"/>
        <end position="679"/>
    </location>
</feature>
<name>A0A1L7XRA1_9HELO</name>
<accession>A0A1L7XRA1</accession>
<keyword evidence="6" id="KW-1185">Reference proteome</keyword>
<dbReference type="SUPFAM" id="SSF48452">
    <property type="entry name" value="TPR-like"/>
    <property type="match status" value="3"/>
</dbReference>
<evidence type="ECO:0000259" key="2">
    <source>
        <dbReference type="Pfam" id="PF00931"/>
    </source>
</evidence>
<proteinExistence type="predicted"/>
<dbReference type="GO" id="GO:0043531">
    <property type="term" value="F:ADP binding"/>
    <property type="evidence" value="ECO:0007669"/>
    <property type="project" value="InterPro"/>
</dbReference>
<dbReference type="SUPFAM" id="SSF52540">
    <property type="entry name" value="P-loop containing nucleoside triphosphate hydrolases"/>
    <property type="match status" value="1"/>
</dbReference>
<feature type="domain" description="NB-ARC" evidence="2">
    <location>
        <begin position="352"/>
        <end position="516"/>
    </location>
</feature>
<organism evidence="5 6">
    <name type="scientific">Phialocephala subalpina</name>
    <dbReference type="NCBI Taxonomy" id="576137"/>
    <lineage>
        <taxon>Eukaryota</taxon>
        <taxon>Fungi</taxon>
        <taxon>Dikarya</taxon>
        <taxon>Ascomycota</taxon>
        <taxon>Pezizomycotina</taxon>
        <taxon>Leotiomycetes</taxon>
        <taxon>Helotiales</taxon>
        <taxon>Mollisiaceae</taxon>
        <taxon>Phialocephala</taxon>
        <taxon>Phialocephala fortinii species complex</taxon>
    </lineage>
</organism>
<sequence>MHVCAAHSVLRPSPVLRHGTLGIEAQIATTARRIIPFPYPLPCHLSLHDHCLQASILGAVLLLLYASTMRLLRINSDGNFSLTRFLPGEIPPYAILSHTWETDNQELTFQDIVNGAGRNKAGYRKIQFCGDQAKKDDLQYFWVDSCCIDKASSAELSEAINSMFRWYQDAVKCYVYLSDLSTSDVISLVSSRLPGGSPLSRSKWFTRGWTLQELLAPSSVEFFSKEGDWLGDKGTLELHISDITGIAVKALQGTPMSHFSLDERISWATDRQTTIEEDQAYCLLGIFEVHIPLIYGEGRKNAFRRLQEVAKFTSKPKPFSTVPFAPDPGFVNRPEFLAWIHDKCAGPGARAALVGLGGVGKSQLAIRYSHDVRDASPQTFVFWVHASTQVRFEEAYRHIADRLELPGRDNPNIDVLRLVYNWLCDETNGKWIMVLDNVDDIETFFSQKRAQDKPSGSPPASLAVYLPQSRNGSILITSRNKDVATKLAGGYNSIKEVHAMDESQGLQLLQNKLQDRSTEDGAVDLLRALDYIPLAITQAAAYINRRARMTISGYLDEFRRNDKKKENLLNRDAGDLRRDDSALNSVVTTWQISFERIREERPSAADLLSLMSFFNPQGIPESILRRHSRRGAKPDNEDEAESAFDEDFDTLLAYSLIVVTADTHVCEMHALVQFCTRVWLSSIGDTEQWRRKFLALMAGEFPLGEFENWVKCQQLLPHVECLFHQEPTEEESLRNWAQVLTNAACYMWTKGKYSAARDAAIKAVTTREQILGHDHHSTLTSVEILGLVLQHQGKYDEAEKMIRRALEGYEKTLGKEHDYTLISMGRMAEVLRHQGKYEEAEKTSQRAFEGSEKVLGKEHSTTLTSLNNLALALEDQGKYKEAENMYLRALEGYEKALGKEHPNTLILANNLGLVLKDQEKYEKAESIVRQALGRRDKVLGKDHPDTLNSVSILAEVLNYQGKYDEAKKMSWQALEGKEKVLGKEHPNTLISVSNLAVVLHNLGNHDEAEKMSRRALDGSEKVLGKKHPQTLESVNNLASLLHDLGNCSEAEKMYRRVLDGMEKVLGKEHPTTLTSMNNLATVLHEQGNYGEAEKMCRRALDGMVKVLGKEHPSTLAVRNNLTWCCSTYQGNNKELFQEDELASTVYTVLHYQGSTIHRWAQYAKESEQPGVGAAGRGEVRRGGEVEPASAGREGEGAGSRRGIRGRQSSTRELATAISRSSDLSTQPRLLTSTIMQAFNTSGTTETEYGVGWRRQIDAQRDTIL</sequence>
<dbReference type="PANTHER" id="PTHR46082:SF6">
    <property type="entry name" value="AAA+ ATPASE DOMAIN-CONTAINING PROTEIN-RELATED"/>
    <property type="match status" value="1"/>
</dbReference>
<dbReference type="InterPro" id="IPR011990">
    <property type="entry name" value="TPR-like_helical_dom_sf"/>
</dbReference>
<evidence type="ECO:0000313" key="5">
    <source>
        <dbReference type="EMBL" id="CZR67560.1"/>
    </source>
</evidence>
<dbReference type="AlphaFoldDB" id="A0A1L7XRA1"/>
<dbReference type="InterPro" id="IPR056681">
    <property type="entry name" value="DUF7779"/>
</dbReference>
<dbReference type="Gene3D" id="3.40.50.300">
    <property type="entry name" value="P-loop containing nucleotide triphosphate hydrolases"/>
    <property type="match status" value="1"/>
</dbReference>
<dbReference type="Pfam" id="PF13374">
    <property type="entry name" value="TPR_10"/>
    <property type="match status" value="1"/>
</dbReference>
<dbReference type="PANTHER" id="PTHR46082">
    <property type="entry name" value="ATP/GTP-BINDING PROTEIN-RELATED"/>
    <property type="match status" value="1"/>
</dbReference>
<dbReference type="SMART" id="SM00028">
    <property type="entry name" value="TPR"/>
    <property type="match status" value="8"/>
</dbReference>
<dbReference type="Pfam" id="PF00931">
    <property type="entry name" value="NB-ARC"/>
    <property type="match status" value="1"/>
</dbReference>
<evidence type="ECO:0000313" key="6">
    <source>
        <dbReference type="Proteomes" id="UP000184330"/>
    </source>
</evidence>
<dbReference type="InterPro" id="IPR002182">
    <property type="entry name" value="NB-ARC"/>
</dbReference>
<protein>
    <submittedName>
        <fullName evidence="5">Uncharacterized protein</fullName>
    </submittedName>
</protein>
<dbReference type="InterPro" id="IPR053137">
    <property type="entry name" value="NLR-like"/>
</dbReference>
<reference evidence="5 6" key="1">
    <citation type="submission" date="2016-03" db="EMBL/GenBank/DDBJ databases">
        <authorList>
            <person name="Ploux O."/>
        </authorList>
    </citation>
    <scope>NUCLEOTIDE SEQUENCE [LARGE SCALE GENOMIC DNA]</scope>
    <source>
        <strain evidence="5 6">UAMH 11012</strain>
    </source>
</reference>
<gene>
    <name evidence="5" type="ORF">PAC_17459</name>
</gene>
<dbReference type="Gene3D" id="1.25.40.10">
    <property type="entry name" value="Tetratricopeptide repeat domain"/>
    <property type="match status" value="2"/>
</dbReference>
<dbReference type="STRING" id="576137.A0A1L7XRA1"/>
<dbReference type="Proteomes" id="UP000184330">
    <property type="component" value="Unassembled WGS sequence"/>
</dbReference>
<dbReference type="Pfam" id="PF25000">
    <property type="entry name" value="DUF7779"/>
    <property type="match status" value="1"/>
</dbReference>
<dbReference type="OrthoDB" id="3430138at2759"/>
<feature type="region of interest" description="Disordered" evidence="1">
    <location>
        <begin position="1166"/>
        <end position="1224"/>
    </location>
</feature>
<dbReference type="InterPro" id="IPR027417">
    <property type="entry name" value="P-loop_NTPase"/>
</dbReference>
<dbReference type="EMBL" id="FJOG01000045">
    <property type="protein sequence ID" value="CZR67560.1"/>
    <property type="molecule type" value="Genomic_DNA"/>
</dbReference>